<dbReference type="OrthoDB" id="279982at2"/>
<dbReference type="GO" id="GO:0016787">
    <property type="term" value="F:hydrolase activity"/>
    <property type="evidence" value="ECO:0007669"/>
    <property type="project" value="UniProtKB-ARBA"/>
</dbReference>
<dbReference type="Gene3D" id="3.40.720.10">
    <property type="entry name" value="Alkaline Phosphatase, subunit A"/>
    <property type="match status" value="1"/>
</dbReference>
<evidence type="ECO:0000313" key="3">
    <source>
        <dbReference type="Proteomes" id="UP000184513"/>
    </source>
</evidence>
<dbReference type="Pfam" id="PF01663">
    <property type="entry name" value="Phosphodiest"/>
    <property type="match status" value="1"/>
</dbReference>
<accession>A0A1M7NYQ5</accession>
<reference evidence="2 3" key="1">
    <citation type="submission" date="2016-11" db="EMBL/GenBank/DDBJ databases">
        <authorList>
            <person name="Jaros S."/>
            <person name="Januszkiewicz K."/>
            <person name="Wedrychowicz H."/>
        </authorList>
    </citation>
    <scope>NUCLEOTIDE SEQUENCE [LARGE SCALE GENOMIC DNA]</scope>
    <source>
        <strain evidence="2 3">CGMCC 1.6102</strain>
    </source>
</reference>
<proteinExistence type="predicted"/>
<organism evidence="2 3">
    <name type="scientific">Cyclobacterium lianum</name>
    <dbReference type="NCBI Taxonomy" id="388280"/>
    <lineage>
        <taxon>Bacteria</taxon>
        <taxon>Pseudomonadati</taxon>
        <taxon>Bacteroidota</taxon>
        <taxon>Cytophagia</taxon>
        <taxon>Cytophagales</taxon>
        <taxon>Cyclobacteriaceae</taxon>
        <taxon>Cyclobacterium</taxon>
    </lineage>
</organism>
<dbReference type="InterPro" id="IPR002591">
    <property type="entry name" value="Phosphodiest/P_Trfase"/>
</dbReference>
<dbReference type="AlphaFoldDB" id="A0A1M7NYQ5"/>
<dbReference type="PANTHER" id="PTHR10151:SF120">
    <property type="entry name" value="BIS(5'-ADENOSYL)-TRIPHOSPHATASE"/>
    <property type="match status" value="1"/>
</dbReference>
<dbReference type="Proteomes" id="UP000184513">
    <property type="component" value="Unassembled WGS sequence"/>
</dbReference>
<dbReference type="InterPro" id="IPR017850">
    <property type="entry name" value="Alkaline_phosphatase_core_sf"/>
</dbReference>
<feature type="signal peptide" evidence="1">
    <location>
        <begin position="1"/>
        <end position="22"/>
    </location>
</feature>
<protein>
    <submittedName>
        <fullName evidence="2">Type I phosphodiesterase / nucleotide pyrophosphatase</fullName>
    </submittedName>
</protein>
<keyword evidence="1" id="KW-0732">Signal</keyword>
<dbReference type="PANTHER" id="PTHR10151">
    <property type="entry name" value="ECTONUCLEOTIDE PYROPHOSPHATASE/PHOSPHODIESTERASE"/>
    <property type="match status" value="1"/>
</dbReference>
<sequence>MMHRTCYIVFFFVLSLAFQAKAQEKKALFIILDGIQRELLKKNPTPNLDEIADRGGYYEAHVGGEAGGYSETPTISAVGYNSLLTGVWVNKHNVKGNSIRQPNYHYWTIFRHFKKQYPDKTTAVYSTWLDNRTKLVGENLEDTGNFLLDYHFDGLEVDTLGYPHDDKSDYINKIDQEVAAYAAAEVAAKAPDLTWVYLQYTDDMGHKYGESPQMDQAIQEADRQVGLIWDAIKMRENEQGEDWMIVITTDHGRGEGGFHHGGQSEAERATWIVANRKFNEVASQTPGIVDIFPTIASYLDLNIPKNQAMEVDGISLLGEAYASHLRGTLSGASLKLNWKSYGSGETARVWATSTNQFRYGNSDLYRLLGEVNLDNESAAFDLKANYNNLKVVLELPSGYANVWVSNAD</sequence>
<name>A0A1M7NYQ5_9BACT</name>
<feature type="chain" id="PRO_5012342121" evidence="1">
    <location>
        <begin position="23"/>
        <end position="408"/>
    </location>
</feature>
<dbReference type="STRING" id="388280.SAMN04488057_106185"/>
<dbReference type="SUPFAM" id="SSF53649">
    <property type="entry name" value="Alkaline phosphatase-like"/>
    <property type="match status" value="1"/>
</dbReference>
<evidence type="ECO:0000256" key="1">
    <source>
        <dbReference type="SAM" id="SignalP"/>
    </source>
</evidence>
<keyword evidence="3" id="KW-1185">Reference proteome</keyword>
<dbReference type="EMBL" id="FRCY01000006">
    <property type="protein sequence ID" value="SHN09381.1"/>
    <property type="molecule type" value="Genomic_DNA"/>
</dbReference>
<gene>
    <name evidence="2" type="ORF">SAMN04488057_106185</name>
</gene>
<evidence type="ECO:0000313" key="2">
    <source>
        <dbReference type="EMBL" id="SHN09381.1"/>
    </source>
</evidence>